<comment type="caution">
    <text evidence="1">The sequence shown here is derived from an EMBL/GenBank/DDBJ whole genome shotgun (WGS) entry which is preliminary data.</text>
</comment>
<keyword evidence="2" id="KW-1185">Reference proteome</keyword>
<evidence type="ECO:0000313" key="2">
    <source>
        <dbReference type="Proteomes" id="UP000436088"/>
    </source>
</evidence>
<name>A0A6A2Y645_HIBSY</name>
<reference evidence="1" key="1">
    <citation type="submission" date="2019-09" db="EMBL/GenBank/DDBJ databases">
        <title>Draft genome information of white flower Hibiscus syriacus.</title>
        <authorList>
            <person name="Kim Y.-M."/>
        </authorList>
    </citation>
    <scope>NUCLEOTIDE SEQUENCE [LARGE SCALE GENOMIC DNA]</scope>
    <source>
        <strain evidence="1">YM2019G1</strain>
    </source>
</reference>
<dbReference type="EMBL" id="VEPZ02001555">
    <property type="protein sequence ID" value="KAE8668309.1"/>
    <property type="molecule type" value="Genomic_DNA"/>
</dbReference>
<dbReference type="Proteomes" id="UP000436088">
    <property type="component" value="Unassembled WGS sequence"/>
</dbReference>
<accession>A0A6A2Y645</accession>
<organism evidence="1 2">
    <name type="scientific">Hibiscus syriacus</name>
    <name type="common">Rose of Sharon</name>
    <dbReference type="NCBI Taxonomy" id="106335"/>
    <lineage>
        <taxon>Eukaryota</taxon>
        <taxon>Viridiplantae</taxon>
        <taxon>Streptophyta</taxon>
        <taxon>Embryophyta</taxon>
        <taxon>Tracheophyta</taxon>
        <taxon>Spermatophyta</taxon>
        <taxon>Magnoliopsida</taxon>
        <taxon>eudicotyledons</taxon>
        <taxon>Gunneridae</taxon>
        <taxon>Pentapetalae</taxon>
        <taxon>rosids</taxon>
        <taxon>malvids</taxon>
        <taxon>Malvales</taxon>
        <taxon>Malvaceae</taxon>
        <taxon>Malvoideae</taxon>
        <taxon>Hibiscus</taxon>
    </lineage>
</organism>
<evidence type="ECO:0000313" key="1">
    <source>
        <dbReference type="EMBL" id="KAE8668309.1"/>
    </source>
</evidence>
<proteinExistence type="predicted"/>
<sequence>MPSKFSSCSPGTILMCPKATSRLCRETPEDEIRRSDFVLEQLLFPGLARSGRGRVRVQPSDGRSYDSM</sequence>
<gene>
    <name evidence="1" type="ORF">F3Y22_tig00112343pilonHSYRG00121</name>
</gene>
<dbReference type="AlphaFoldDB" id="A0A6A2Y645"/>
<protein>
    <submittedName>
        <fullName evidence="1">Uncharacterized protein</fullName>
    </submittedName>
</protein>